<gene>
    <name evidence="2" type="ORF">CSW64_09585</name>
</gene>
<organism evidence="2 3">
    <name type="scientific">Caulobacter mirabilis</name>
    <dbReference type="NCBI Taxonomy" id="69666"/>
    <lineage>
        <taxon>Bacteria</taxon>
        <taxon>Pseudomonadati</taxon>
        <taxon>Pseudomonadota</taxon>
        <taxon>Alphaproteobacteria</taxon>
        <taxon>Caulobacterales</taxon>
        <taxon>Caulobacteraceae</taxon>
        <taxon>Caulobacter</taxon>
    </lineage>
</organism>
<sequence>MTYETDRRILLGSAAAFAAGLAGAGRGNAMQKTSGTGGYAEVDGLRVYYELHGGSPTGGTTPMVLIGGGLQTIETDLAKTVIPRLSAARPVIAIEPQAHGHTGDREGAPISLDRMADDVAGVLAHLGVAKAHLCGFSLGGMICTAVAIRHPKIAASLSALAVSYSLDGYQPELAKLQKDPTHVPSPELAALLPTEEDFKAWSESYARNNPKPDSFMASVERVNAMLTGWTGWTPKQLGAIAAPTLLAIGDNDFVRIEHAAEMKAMIPGAWLAVLPHSTHMRLLDRIDWLAPMIEERIAAA</sequence>
<name>A0A2D2AXD4_9CAUL</name>
<dbReference type="RefSeq" id="WP_099621895.1">
    <property type="nucleotide sequence ID" value="NZ_CP024201.1"/>
</dbReference>
<reference evidence="2 3" key="1">
    <citation type="submission" date="2017-10" db="EMBL/GenBank/DDBJ databases">
        <title>Genome sequence of Caulobacter mirabilis FWC38.</title>
        <authorList>
            <person name="Fiebig A."/>
            <person name="Crosson S."/>
        </authorList>
    </citation>
    <scope>NUCLEOTIDE SEQUENCE [LARGE SCALE GENOMIC DNA]</scope>
    <source>
        <strain evidence="2 3">FWC 38</strain>
    </source>
</reference>
<dbReference type="InterPro" id="IPR000073">
    <property type="entry name" value="AB_hydrolase_1"/>
</dbReference>
<evidence type="ECO:0000313" key="2">
    <source>
        <dbReference type="EMBL" id="ATQ42641.1"/>
    </source>
</evidence>
<dbReference type="Proteomes" id="UP000228945">
    <property type="component" value="Chromosome"/>
</dbReference>
<keyword evidence="2" id="KW-0378">Hydrolase</keyword>
<dbReference type="Gene3D" id="3.40.50.1820">
    <property type="entry name" value="alpha/beta hydrolase"/>
    <property type="match status" value="1"/>
</dbReference>
<feature type="domain" description="AB hydrolase-1" evidence="1">
    <location>
        <begin position="82"/>
        <end position="290"/>
    </location>
</feature>
<dbReference type="InterPro" id="IPR029058">
    <property type="entry name" value="AB_hydrolase_fold"/>
</dbReference>
<evidence type="ECO:0000313" key="3">
    <source>
        <dbReference type="Proteomes" id="UP000228945"/>
    </source>
</evidence>
<proteinExistence type="predicted"/>
<dbReference type="PANTHER" id="PTHR43433">
    <property type="entry name" value="HYDROLASE, ALPHA/BETA FOLD FAMILY PROTEIN"/>
    <property type="match status" value="1"/>
</dbReference>
<dbReference type="Pfam" id="PF12697">
    <property type="entry name" value="Abhydrolase_6"/>
    <property type="match status" value="1"/>
</dbReference>
<keyword evidence="3" id="KW-1185">Reference proteome</keyword>
<dbReference type="PANTHER" id="PTHR43433:SF5">
    <property type="entry name" value="AB HYDROLASE-1 DOMAIN-CONTAINING PROTEIN"/>
    <property type="match status" value="1"/>
</dbReference>
<dbReference type="OrthoDB" id="9798888at2"/>
<evidence type="ECO:0000259" key="1">
    <source>
        <dbReference type="Pfam" id="PF12697"/>
    </source>
</evidence>
<dbReference type="InterPro" id="IPR050471">
    <property type="entry name" value="AB_hydrolase"/>
</dbReference>
<accession>A0A2D2AXD4</accession>
<dbReference type="SUPFAM" id="SSF53474">
    <property type="entry name" value="alpha/beta-Hydrolases"/>
    <property type="match status" value="1"/>
</dbReference>
<protein>
    <submittedName>
        <fullName evidence="2">Alpha/beta hydrolase</fullName>
    </submittedName>
</protein>
<dbReference type="AlphaFoldDB" id="A0A2D2AXD4"/>
<dbReference type="KEGG" id="cmb:CSW64_09585"/>
<dbReference type="GO" id="GO:0016787">
    <property type="term" value="F:hydrolase activity"/>
    <property type="evidence" value="ECO:0007669"/>
    <property type="project" value="UniProtKB-KW"/>
</dbReference>
<dbReference type="EMBL" id="CP024201">
    <property type="protein sequence ID" value="ATQ42641.1"/>
    <property type="molecule type" value="Genomic_DNA"/>
</dbReference>